<sequence>MMRVGRGLKRWLPFGGSVLVLALLLSGVAWPGDVLAQQKVGFVNPQRLIDESDIGRTAQQDLAKLGQEKDRQIRDSAKNINELKARLADATLSDSEQRTLESKLQILYEQHDRLIQKSNEDIQYEEARLIQFIMKRADASLRHIAQQQGFSLVLTDPDIVGYIEDSADLTDLVIQDLNQRY</sequence>
<dbReference type="InterPro" id="IPR024930">
    <property type="entry name" value="Skp_dom_sf"/>
</dbReference>
<evidence type="ECO:0000313" key="4">
    <source>
        <dbReference type="Proteomes" id="UP000190027"/>
    </source>
</evidence>
<evidence type="ECO:0000256" key="2">
    <source>
        <dbReference type="ARBA" id="ARBA00022729"/>
    </source>
</evidence>
<organism evidence="3 4">
    <name type="scientific">Paucidesulfovibrio gracilis DSM 16080</name>
    <dbReference type="NCBI Taxonomy" id="1121449"/>
    <lineage>
        <taxon>Bacteria</taxon>
        <taxon>Pseudomonadati</taxon>
        <taxon>Thermodesulfobacteriota</taxon>
        <taxon>Desulfovibrionia</taxon>
        <taxon>Desulfovibrionales</taxon>
        <taxon>Desulfovibrionaceae</taxon>
        <taxon>Paucidesulfovibrio</taxon>
    </lineage>
</organism>
<dbReference type="SUPFAM" id="SSF111384">
    <property type="entry name" value="OmpH-like"/>
    <property type="match status" value="1"/>
</dbReference>
<dbReference type="PANTHER" id="PTHR35089">
    <property type="entry name" value="CHAPERONE PROTEIN SKP"/>
    <property type="match status" value="1"/>
</dbReference>
<dbReference type="PANTHER" id="PTHR35089:SF1">
    <property type="entry name" value="CHAPERONE PROTEIN SKP"/>
    <property type="match status" value="1"/>
</dbReference>
<keyword evidence="4" id="KW-1185">Reference proteome</keyword>
<accession>A0A1T4WME3</accession>
<dbReference type="GO" id="GO:0051082">
    <property type="term" value="F:unfolded protein binding"/>
    <property type="evidence" value="ECO:0007669"/>
    <property type="project" value="InterPro"/>
</dbReference>
<proteinExistence type="inferred from homology"/>
<dbReference type="GO" id="GO:0050821">
    <property type="term" value="P:protein stabilization"/>
    <property type="evidence" value="ECO:0007669"/>
    <property type="project" value="TreeGrafter"/>
</dbReference>
<dbReference type="InterPro" id="IPR005632">
    <property type="entry name" value="Chaperone_Skp"/>
</dbReference>
<comment type="similarity">
    <text evidence="1">Belongs to the Skp family.</text>
</comment>
<dbReference type="Proteomes" id="UP000190027">
    <property type="component" value="Unassembled WGS sequence"/>
</dbReference>
<dbReference type="GO" id="GO:0005829">
    <property type="term" value="C:cytosol"/>
    <property type="evidence" value="ECO:0007669"/>
    <property type="project" value="TreeGrafter"/>
</dbReference>
<reference evidence="3 4" key="1">
    <citation type="submission" date="2017-02" db="EMBL/GenBank/DDBJ databases">
        <authorList>
            <person name="Peterson S.W."/>
        </authorList>
    </citation>
    <scope>NUCLEOTIDE SEQUENCE [LARGE SCALE GENOMIC DNA]</scope>
    <source>
        <strain evidence="3 4">DSM 16080</strain>
    </source>
</reference>
<dbReference type="STRING" id="1121449.SAMN02745704_01081"/>
<evidence type="ECO:0000256" key="1">
    <source>
        <dbReference type="ARBA" id="ARBA00009091"/>
    </source>
</evidence>
<dbReference type="Pfam" id="PF03938">
    <property type="entry name" value="OmpH"/>
    <property type="match status" value="1"/>
</dbReference>
<gene>
    <name evidence="3" type="ORF">SAMN02745704_01081</name>
</gene>
<dbReference type="Gene3D" id="3.30.910.20">
    <property type="entry name" value="Skp domain"/>
    <property type="match status" value="1"/>
</dbReference>
<dbReference type="AlphaFoldDB" id="A0A1T4WME3"/>
<name>A0A1T4WME3_9BACT</name>
<dbReference type="SMART" id="SM00935">
    <property type="entry name" value="OmpH"/>
    <property type="match status" value="1"/>
</dbReference>
<dbReference type="EMBL" id="FUYC01000003">
    <property type="protein sequence ID" value="SKA78045.1"/>
    <property type="molecule type" value="Genomic_DNA"/>
</dbReference>
<keyword evidence="2" id="KW-0732">Signal</keyword>
<evidence type="ECO:0000313" key="3">
    <source>
        <dbReference type="EMBL" id="SKA78045.1"/>
    </source>
</evidence>
<protein>
    <submittedName>
        <fullName evidence="3">Periplasmic chaperone for outer membrane proteins Skp</fullName>
    </submittedName>
</protein>